<evidence type="ECO:0000313" key="3">
    <source>
        <dbReference type="Proteomes" id="UP001501612"/>
    </source>
</evidence>
<dbReference type="EMBL" id="BAAAMY010000005">
    <property type="protein sequence ID" value="GAA1922409.1"/>
    <property type="molecule type" value="Genomic_DNA"/>
</dbReference>
<dbReference type="RefSeq" id="WP_344007649.1">
    <property type="nucleotide sequence ID" value="NZ_BAAAMY010000005.1"/>
</dbReference>
<evidence type="ECO:0000256" key="1">
    <source>
        <dbReference type="SAM" id="Phobius"/>
    </source>
</evidence>
<evidence type="ECO:0008006" key="4">
    <source>
        <dbReference type="Google" id="ProtNLM"/>
    </source>
</evidence>
<organism evidence="2 3">
    <name type="scientific">Nocardioides lentus</name>
    <dbReference type="NCBI Taxonomy" id="338077"/>
    <lineage>
        <taxon>Bacteria</taxon>
        <taxon>Bacillati</taxon>
        <taxon>Actinomycetota</taxon>
        <taxon>Actinomycetes</taxon>
        <taxon>Propionibacteriales</taxon>
        <taxon>Nocardioidaceae</taxon>
        <taxon>Nocardioides</taxon>
    </lineage>
</organism>
<name>A0ABN2PLB7_9ACTN</name>
<sequence length="88" mass="9866">MKEFAVYTGLRLALLAAAWALVSGIWLLFTEDRLPILLPLVIAFVISGVASYFLLNRQRDAFARRIQARADRAAARFEDRRGREDGGA</sequence>
<evidence type="ECO:0000313" key="2">
    <source>
        <dbReference type="EMBL" id="GAA1922409.1"/>
    </source>
</evidence>
<protein>
    <recommendedName>
        <fullName evidence="4">DUF4229 domain-containing protein</fullName>
    </recommendedName>
</protein>
<keyword evidence="1" id="KW-1133">Transmembrane helix</keyword>
<gene>
    <name evidence="2" type="ORF">GCM10009737_24890</name>
</gene>
<proteinExistence type="predicted"/>
<reference evidence="2 3" key="1">
    <citation type="journal article" date="2019" name="Int. J. Syst. Evol. Microbiol.">
        <title>The Global Catalogue of Microorganisms (GCM) 10K type strain sequencing project: providing services to taxonomists for standard genome sequencing and annotation.</title>
        <authorList>
            <consortium name="The Broad Institute Genomics Platform"/>
            <consortium name="The Broad Institute Genome Sequencing Center for Infectious Disease"/>
            <person name="Wu L."/>
            <person name="Ma J."/>
        </authorList>
    </citation>
    <scope>NUCLEOTIDE SEQUENCE [LARGE SCALE GENOMIC DNA]</scope>
    <source>
        <strain evidence="2 3">JCM 14046</strain>
    </source>
</reference>
<accession>A0ABN2PLB7</accession>
<comment type="caution">
    <text evidence="2">The sequence shown here is derived from an EMBL/GenBank/DDBJ whole genome shotgun (WGS) entry which is preliminary data.</text>
</comment>
<keyword evidence="1" id="KW-0812">Transmembrane</keyword>
<keyword evidence="3" id="KW-1185">Reference proteome</keyword>
<feature type="transmembrane region" description="Helical" evidence="1">
    <location>
        <begin position="12"/>
        <end position="30"/>
    </location>
</feature>
<dbReference type="InterPro" id="IPR025323">
    <property type="entry name" value="DUF4229"/>
</dbReference>
<dbReference type="Pfam" id="PF14012">
    <property type="entry name" value="DUF4229"/>
    <property type="match status" value="1"/>
</dbReference>
<keyword evidence="1" id="KW-0472">Membrane</keyword>
<feature type="transmembrane region" description="Helical" evidence="1">
    <location>
        <begin position="36"/>
        <end position="55"/>
    </location>
</feature>
<dbReference type="Proteomes" id="UP001501612">
    <property type="component" value="Unassembled WGS sequence"/>
</dbReference>